<feature type="region of interest" description="Disordered" evidence="1">
    <location>
        <begin position="1"/>
        <end position="78"/>
    </location>
</feature>
<evidence type="ECO:0000256" key="1">
    <source>
        <dbReference type="SAM" id="MobiDB-lite"/>
    </source>
</evidence>
<dbReference type="Proteomes" id="UP000326877">
    <property type="component" value="Unassembled WGS sequence"/>
</dbReference>
<accession>A0A5N7BYX8</accession>
<dbReference type="EMBL" id="ML735303">
    <property type="protein sequence ID" value="KAE8386843.1"/>
    <property type="molecule type" value="Genomic_DNA"/>
</dbReference>
<dbReference type="AlphaFoldDB" id="A0A5N7BYX8"/>
<organism evidence="2">
    <name type="scientific">Petromyces alliaceus</name>
    <name type="common">Aspergillus alliaceus</name>
    <dbReference type="NCBI Taxonomy" id="209559"/>
    <lineage>
        <taxon>Eukaryota</taxon>
        <taxon>Fungi</taxon>
        <taxon>Dikarya</taxon>
        <taxon>Ascomycota</taxon>
        <taxon>Pezizomycotina</taxon>
        <taxon>Eurotiomycetes</taxon>
        <taxon>Eurotiomycetidae</taxon>
        <taxon>Eurotiales</taxon>
        <taxon>Aspergillaceae</taxon>
        <taxon>Aspergillus</taxon>
        <taxon>Aspergillus subgen. Circumdati</taxon>
    </lineage>
</organism>
<feature type="compositionally biased region" description="Basic and acidic residues" evidence="1">
    <location>
        <begin position="47"/>
        <end position="65"/>
    </location>
</feature>
<feature type="compositionally biased region" description="Basic and acidic residues" evidence="1">
    <location>
        <begin position="1"/>
        <end position="18"/>
    </location>
</feature>
<gene>
    <name evidence="2" type="ORF">BDV23DRAFT_162323</name>
</gene>
<name>A0A5N7BYX8_PETAA</name>
<sequence length="78" mass="9465">MSEESHPQHRHGFLDRVLHPGRYHHQKEEQHQEEQRQDQPEFQGQESQKKEGELDKFKDYIKKDEEMEEEGDTYAGLM</sequence>
<feature type="compositionally biased region" description="Basic and acidic residues" evidence="1">
    <location>
        <begin position="26"/>
        <end position="39"/>
    </location>
</feature>
<reference evidence="2" key="1">
    <citation type="submission" date="2019-04" db="EMBL/GenBank/DDBJ databases">
        <title>Friends and foes A comparative genomics studyof 23 Aspergillus species from section Flavi.</title>
        <authorList>
            <consortium name="DOE Joint Genome Institute"/>
            <person name="Kjaerbolling I."/>
            <person name="Vesth T."/>
            <person name="Frisvad J.C."/>
            <person name="Nybo J.L."/>
            <person name="Theobald S."/>
            <person name="Kildgaard S."/>
            <person name="Isbrandt T."/>
            <person name="Kuo A."/>
            <person name="Sato A."/>
            <person name="Lyhne E.K."/>
            <person name="Kogle M.E."/>
            <person name="Wiebenga A."/>
            <person name="Kun R.S."/>
            <person name="Lubbers R.J."/>
            <person name="Makela M.R."/>
            <person name="Barry K."/>
            <person name="Chovatia M."/>
            <person name="Clum A."/>
            <person name="Daum C."/>
            <person name="Haridas S."/>
            <person name="He G."/>
            <person name="LaButti K."/>
            <person name="Lipzen A."/>
            <person name="Mondo S."/>
            <person name="Riley R."/>
            <person name="Salamov A."/>
            <person name="Simmons B.A."/>
            <person name="Magnuson J.K."/>
            <person name="Henrissat B."/>
            <person name="Mortensen U.H."/>
            <person name="Larsen T.O."/>
            <person name="Devries R.P."/>
            <person name="Grigoriev I.V."/>
            <person name="Machida M."/>
            <person name="Baker S.E."/>
            <person name="Andersen M.R."/>
        </authorList>
    </citation>
    <scope>NUCLEOTIDE SEQUENCE [LARGE SCALE GENOMIC DNA]</scope>
    <source>
        <strain evidence="2">IBT 14317</strain>
    </source>
</reference>
<protein>
    <submittedName>
        <fullName evidence="2">Uncharacterized protein</fullName>
    </submittedName>
</protein>
<evidence type="ECO:0000313" key="2">
    <source>
        <dbReference type="EMBL" id="KAE8386843.1"/>
    </source>
</evidence>
<dbReference type="OrthoDB" id="4526540at2759"/>
<proteinExistence type="predicted"/>